<evidence type="ECO:0000259" key="7">
    <source>
        <dbReference type="Pfam" id="PF00999"/>
    </source>
</evidence>
<feature type="transmembrane region" description="Helical" evidence="6">
    <location>
        <begin position="350"/>
        <end position="372"/>
    </location>
</feature>
<feature type="transmembrane region" description="Helical" evidence="6">
    <location>
        <begin position="48"/>
        <end position="68"/>
    </location>
</feature>
<feature type="transmembrane region" description="Helical" evidence="6">
    <location>
        <begin position="291"/>
        <end position="311"/>
    </location>
</feature>
<dbReference type="InterPro" id="IPR051843">
    <property type="entry name" value="CPA1_transporter"/>
</dbReference>
<accession>A0A8D2KZK7</accession>
<evidence type="ECO:0000256" key="2">
    <source>
        <dbReference type="ARBA" id="ARBA00007367"/>
    </source>
</evidence>
<name>A0A8D2KZK7_VARKO</name>
<keyword evidence="5 6" id="KW-0472">Membrane</keyword>
<feature type="transmembrane region" description="Helical" evidence="6">
    <location>
        <begin position="239"/>
        <end position="260"/>
    </location>
</feature>
<keyword evidence="3 6" id="KW-0812">Transmembrane</keyword>
<comment type="similarity">
    <text evidence="2">Belongs to the monovalent cation:proton antiporter 1 (CPA1) transporter (TC 2.A.36) family.</text>
</comment>
<dbReference type="PANTHER" id="PTHR31102:SF1">
    <property type="entry name" value="CATION_H+ EXCHANGER DOMAIN-CONTAINING PROTEIN"/>
    <property type="match status" value="1"/>
</dbReference>
<feature type="transmembrane region" description="Helical" evidence="6">
    <location>
        <begin position="80"/>
        <end position="101"/>
    </location>
</feature>
<feature type="transmembrane region" description="Helical" evidence="6">
    <location>
        <begin position="12"/>
        <end position="36"/>
    </location>
</feature>
<dbReference type="PANTHER" id="PTHR31102">
    <property type="match status" value="1"/>
</dbReference>
<dbReference type="GO" id="GO:1902600">
    <property type="term" value="P:proton transmembrane transport"/>
    <property type="evidence" value="ECO:0007669"/>
    <property type="project" value="InterPro"/>
</dbReference>
<feature type="transmembrane region" description="Helical" evidence="6">
    <location>
        <begin position="201"/>
        <end position="227"/>
    </location>
</feature>
<dbReference type="AlphaFoldDB" id="A0A8D2KZK7"/>
<keyword evidence="4 6" id="KW-1133">Transmembrane helix</keyword>
<evidence type="ECO:0000256" key="3">
    <source>
        <dbReference type="ARBA" id="ARBA00022692"/>
    </source>
</evidence>
<sequence>KNITSNTTKTGMTNTSFISFSTLMTTVALVWALIWSITSHESLPGGNIFGFLVLYCCSVSGGQLIALIKIPHLPPFPRLLGMLLAGFLIRNIPFTNKMIYINMKWGATLRNIALSIILALAGLGLDSKALNKLKTVCFRLSLGPCIVEACSAAVLSHFLIGLPWEWGFMLGFVLGAVSPAIVVLSMLMLQARGYGVDKGIPTLLIAAGSLDDIVAITGFNTFLGIAFSTGSTLTSILRGLMEVAIGAGAGSLLGIFIWYFPSKDQAFLIWKRAFFVLGLSVFTLLSSKNFGFPGSGGLCTIILAFLGGMAWSDKKKAVEEIVAVAWHVFQPFLFGLIGAEISVVSLGARMVGLCLATLALALTIRVTATFLLVTASGFDFKEKIFIALAWIPKATVQAAIGSVALDAARIRHDETLEQYGLNILTVAFLAILITAPAGALIIGLAGPRLLHKTDIGSEEDEKRKERQATSPI</sequence>
<evidence type="ECO:0000256" key="6">
    <source>
        <dbReference type="SAM" id="Phobius"/>
    </source>
</evidence>
<evidence type="ECO:0000256" key="4">
    <source>
        <dbReference type="ARBA" id="ARBA00022989"/>
    </source>
</evidence>
<dbReference type="InterPro" id="IPR006153">
    <property type="entry name" value="Cation/H_exchanger_TM"/>
</dbReference>
<feature type="transmembrane region" description="Helical" evidence="6">
    <location>
        <begin position="166"/>
        <end position="189"/>
    </location>
</feature>
<feature type="transmembrane region" description="Helical" evidence="6">
    <location>
        <begin position="267"/>
        <end position="285"/>
    </location>
</feature>
<reference evidence="8" key="1">
    <citation type="submission" date="2025-08" db="UniProtKB">
        <authorList>
            <consortium name="Ensembl"/>
        </authorList>
    </citation>
    <scope>IDENTIFICATION</scope>
</reference>
<dbReference type="OMA" id="MEWDGYQ"/>
<reference evidence="8" key="2">
    <citation type="submission" date="2025-09" db="UniProtKB">
        <authorList>
            <consortium name="Ensembl"/>
        </authorList>
    </citation>
    <scope>IDENTIFICATION</scope>
</reference>
<evidence type="ECO:0000256" key="1">
    <source>
        <dbReference type="ARBA" id="ARBA00004141"/>
    </source>
</evidence>
<dbReference type="GO" id="GO:0015297">
    <property type="term" value="F:antiporter activity"/>
    <property type="evidence" value="ECO:0007669"/>
    <property type="project" value="InterPro"/>
</dbReference>
<dbReference type="Proteomes" id="UP000694545">
    <property type="component" value="Unplaced"/>
</dbReference>
<keyword evidence="9" id="KW-1185">Reference proteome</keyword>
<evidence type="ECO:0000313" key="8">
    <source>
        <dbReference type="Ensembl" id="ENSVKKP00000014638.1"/>
    </source>
</evidence>
<feature type="domain" description="Cation/H+ exchanger transmembrane" evidence="7">
    <location>
        <begin position="70"/>
        <end position="436"/>
    </location>
</feature>
<feature type="transmembrane region" description="Helical" evidence="6">
    <location>
        <begin position="323"/>
        <end position="344"/>
    </location>
</feature>
<dbReference type="Ensembl" id="ENSVKKT00000014994.1">
    <property type="protein sequence ID" value="ENSVKKP00000014638.1"/>
    <property type="gene ID" value="ENSVKKG00000010064.1"/>
</dbReference>
<evidence type="ECO:0000313" key="9">
    <source>
        <dbReference type="Proteomes" id="UP000694545"/>
    </source>
</evidence>
<dbReference type="GO" id="GO:0016020">
    <property type="term" value="C:membrane"/>
    <property type="evidence" value="ECO:0007669"/>
    <property type="project" value="UniProtKB-SubCell"/>
</dbReference>
<proteinExistence type="inferred from homology"/>
<feature type="transmembrane region" description="Helical" evidence="6">
    <location>
        <begin position="137"/>
        <end position="160"/>
    </location>
</feature>
<feature type="transmembrane region" description="Helical" evidence="6">
    <location>
        <begin position="107"/>
        <end position="125"/>
    </location>
</feature>
<feature type="transmembrane region" description="Helical" evidence="6">
    <location>
        <begin position="423"/>
        <end position="445"/>
    </location>
</feature>
<protein>
    <recommendedName>
        <fullName evidence="7">Cation/H+ exchanger transmembrane domain-containing protein</fullName>
    </recommendedName>
</protein>
<dbReference type="Pfam" id="PF00999">
    <property type="entry name" value="Na_H_Exchanger"/>
    <property type="match status" value="1"/>
</dbReference>
<comment type="subcellular location">
    <subcellularLocation>
        <location evidence="1">Membrane</location>
        <topology evidence="1">Multi-pass membrane protein</topology>
    </subcellularLocation>
</comment>
<organism evidence="8 9">
    <name type="scientific">Varanus komodoensis</name>
    <name type="common">Komodo dragon</name>
    <dbReference type="NCBI Taxonomy" id="61221"/>
    <lineage>
        <taxon>Eukaryota</taxon>
        <taxon>Metazoa</taxon>
        <taxon>Chordata</taxon>
        <taxon>Craniata</taxon>
        <taxon>Vertebrata</taxon>
        <taxon>Euteleostomi</taxon>
        <taxon>Lepidosauria</taxon>
        <taxon>Squamata</taxon>
        <taxon>Bifurcata</taxon>
        <taxon>Unidentata</taxon>
        <taxon>Episquamata</taxon>
        <taxon>Toxicofera</taxon>
        <taxon>Anguimorpha</taxon>
        <taxon>Paleoanguimorpha</taxon>
        <taxon>Varanoidea</taxon>
        <taxon>Varanidae</taxon>
        <taxon>Varanus</taxon>
    </lineage>
</organism>
<evidence type="ECO:0000256" key="5">
    <source>
        <dbReference type="ARBA" id="ARBA00023136"/>
    </source>
</evidence>